<dbReference type="STRING" id="35722.A0A0B7NRD4"/>
<keyword evidence="3" id="KW-1185">Reference proteome</keyword>
<sequence>MNINNFDNINLIEFADFTTVSSTDSSTDFLNNFLYGSASTDNAKIDKILDHIVSMSKDIAQIKSMMVSNRQCGNMCVSRTQGTSVTKDHEDGGISDSLMAIFDHHEKVQEIIIIAVSKRSEWVVPSPSIDGGDETLSIDQDEQENLTIVDDLAFEDNNFLVDDGLFDEGEETVEIFESITSSADEDGENDSEDDKGHDYYSQESLKNSFRIPNNPFSAIEKYSILFEEVCDNFNFSREGCKCVLALHISRKSTKHLIPYLLLSFIALDRNSKLLSKDVCNKLVKKVIPLKMTRTYDICRANCYLFDSKHDANLQECPVCKAPRRGCKLLKMVSTADKIAEMLSNKEIRDELIYRQ</sequence>
<name>A0A0B7NRD4_9FUNG</name>
<feature type="region of interest" description="Disordered" evidence="1">
    <location>
        <begin position="179"/>
        <end position="198"/>
    </location>
</feature>
<accession>A0A0B7NRD4</accession>
<reference evidence="2 3" key="1">
    <citation type="submission" date="2014-09" db="EMBL/GenBank/DDBJ databases">
        <authorList>
            <person name="Ellenberger Sabrina"/>
        </authorList>
    </citation>
    <scope>NUCLEOTIDE SEQUENCE [LARGE SCALE GENOMIC DNA]</scope>
    <source>
        <strain evidence="2 3">CBS 412.66</strain>
    </source>
</reference>
<evidence type="ECO:0000313" key="2">
    <source>
        <dbReference type="EMBL" id="CEP19997.1"/>
    </source>
</evidence>
<dbReference type="Proteomes" id="UP000054107">
    <property type="component" value="Unassembled WGS sequence"/>
</dbReference>
<organism evidence="2 3">
    <name type="scientific">Parasitella parasitica</name>
    <dbReference type="NCBI Taxonomy" id="35722"/>
    <lineage>
        <taxon>Eukaryota</taxon>
        <taxon>Fungi</taxon>
        <taxon>Fungi incertae sedis</taxon>
        <taxon>Mucoromycota</taxon>
        <taxon>Mucoromycotina</taxon>
        <taxon>Mucoromycetes</taxon>
        <taxon>Mucorales</taxon>
        <taxon>Mucorineae</taxon>
        <taxon>Mucoraceae</taxon>
        <taxon>Parasitella</taxon>
    </lineage>
</organism>
<gene>
    <name evidence="2" type="primary">PARPA_14318.1 scaffold 50072</name>
</gene>
<protein>
    <submittedName>
        <fullName evidence="2">Uncharacterized protein</fullName>
    </submittedName>
</protein>
<evidence type="ECO:0000313" key="3">
    <source>
        <dbReference type="Proteomes" id="UP000054107"/>
    </source>
</evidence>
<feature type="compositionally biased region" description="Acidic residues" evidence="1">
    <location>
        <begin position="183"/>
        <end position="193"/>
    </location>
</feature>
<evidence type="ECO:0000256" key="1">
    <source>
        <dbReference type="SAM" id="MobiDB-lite"/>
    </source>
</evidence>
<proteinExistence type="predicted"/>
<dbReference type="AlphaFoldDB" id="A0A0B7NRD4"/>
<dbReference type="OrthoDB" id="2289822at2759"/>
<dbReference type="EMBL" id="LN734204">
    <property type="protein sequence ID" value="CEP19997.1"/>
    <property type="molecule type" value="Genomic_DNA"/>
</dbReference>